<evidence type="ECO:0000256" key="2">
    <source>
        <dbReference type="ARBA" id="ARBA00022801"/>
    </source>
</evidence>
<dbReference type="CDD" id="cd14514">
    <property type="entry name" value="DUSP14-like"/>
    <property type="match status" value="1"/>
</dbReference>
<feature type="domain" description="Tyrosine-protein phosphatase" evidence="6">
    <location>
        <begin position="13"/>
        <end position="151"/>
    </location>
</feature>
<evidence type="ECO:0000259" key="7">
    <source>
        <dbReference type="PROSITE" id="PS50056"/>
    </source>
</evidence>
<dbReference type="EMBL" id="LIAE01006535">
    <property type="protein sequence ID" value="PAV87966.1"/>
    <property type="molecule type" value="Genomic_DNA"/>
</dbReference>
<dbReference type="InterPro" id="IPR029021">
    <property type="entry name" value="Prot-tyrosine_phosphatase-like"/>
</dbReference>
<feature type="region of interest" description="Disordered" evidence="4">
    <location>
        <begin position="258"/>
        <end position="286"/>
    </location>
</feature>
<keyword evidence="5" id="KW-0472">Membrane</keyword>
<dbReference type="PANTHER" id="PTHR45961">
    <property type="entry name" value="IP21249P"/>
    <property type="match status" value="1"/>
</dbReference>
<dbReference type="PROSITE" id="PS50056">
    <property type="entry name" value="TYR_PHOSPHATASE_2"/>
    <property type="match status" value="1"/>
</dbReference>
<keyword evidence="9" id="KW-1185">Reference proteome</keyword>
<keyword evidence="3" id="KW-0904">Protein phosphatase</keyword>
<dbReference type="InterPro" id="IPR020422">
    <property type="entry name" value="TYR_PHOSPHATASE_DUAL_dom"/>
</dbReference>
<protein>
    <recommendedName>
        <fullName evidence="10">Tyrosine-protein phosphatase domain-containing protein</fullName>
    </recommendedName>
</protein>
<keyword evidence="2" id="KW-0378">Hydrolase</keyword>
<organism evidence="8 9">
    <name type="scientific">Diploscapter pachys</name>
    <dbReference type="NCBI Taxonomy" id="2018661"/>
    <lineage>
        <taxon>Eukaryota</taxon>
        <taxon>Metazoa</taxon>
        <taxon>Ecdysozoa</taxon>
        <taxon>Nematoda</taxon>
        <taxon>Chromadorea</taxon>
        <taxon>Rhabditida</taxon>
        <taxon>Rhabditina</taxon>
        <taxon>Rhabditomorpha</taxon>
        <taxon>Rhabditoidea</taxon>
        <taxon>Rhabditidae</taxon>
        <taxon>Diploscapter</taxon>
    </lineage>
</organism>
<keyword evidence="5" id="KW-0812">Transmembrane</keyword>
<sequence length="286" mass="32346">MTSRRVINREQRQCSQIRPFLYVSGLSGLSPKTLSKFAVIINTIPGFRLIAPNHLRIVNVPMQDDENTDLTPFWQLIFKEIEDTRKSAGRALLLCAMGISRSATFAIGYLLCIEKLSLRESYKHVQMCRNIICPNVGFFQQLIDLEKKIHSTTSVTILEPIKGVKVADVVWQELYEEMMETMSEADRHSLRSLNTNIESARLSSDIRSVRSLNVISENRVDDLSQSIGNCRLSEAGASTALLGPVPLQRARTEPPINVIPKSALKDKSKSNEKKKKWRLSFSKDVR</sequence>
<evidence type="ECO:0000313" key="9">
    <source>
        <dbReference type="Proteomes" id="UP000218231"/>
    </source>
</evidence>
<dbReference type="GO" id="GO:0004721">
    <property type="term" value="F:phosphoprotein phosphatase activity"/>
    <property type="evidence" value="ECO:0007669"/>
    <property type="project" value="UniProtKB-KW"/>
</dbReference>
<comment type="caution">
    <text evidence="8">The sequence shown here is derived from an EMBL/GenBank/DDBJ whole genome shotgun (WGS) entry which is preliminary data.</text>
</comment>
<accession>A0A2A2LP22</accession>
<dbReference type="AlphaFoldDB" id="A0A2A2LP22"/>
<dbReference type="InterPro" id="IPR000387">
    <property type="entry name" value="Tyr_Pase_dom"/>
</dbReference>
<evidence type="ECO:0000313" key="8">
    <source>
        <dbReference type="EMBL" id="PAV87966.1"/>
    </source>
</evidence>
<comment type="similarity">
    <text evidence="1">Belongs to the protein-tyrosine phosphatase family. Non-receptor class dual specificity subfamily.</text>
</comment>
<dbReference type="PANTHER" id="PTHR45961:SF2">
    <property type="entry name" value="PROTEIN CBG09952"/>
    <property type="match status" value="1"/>
</dbReference>
<feature type="transmembrane region" description="Helical" evidence="5">
    <location>
        <begin position="91"/>
        <end position="111"/>
    </location>
</feature>
<proteinExistence type="inferred from homology"/>
<evidence type="ECO:0008006" key="10">
    <source>
        <dbReference type="Google" id="ProtNLM"/>
    </source>
</evidence>
<reference evidence="8 9" key="1">
    <citation type="journal article" date="2017" name="Curr. Biol.">
        <title>Genome architecture and evolution of a unichromosomal asexual nematode.</title>
        <authorList>
            <person name="Fradin H."/>
            <person name="Zegar C."/>
            <person name="Gutwein M."/>
            <person name="Lucas J."/>
            <person name="Kovtun M."/>
            <person name="Corcoran D."/>
            <person name="Baugh L.R."/>
            <person name="Kiontke K."/>
            <person name="Gunsalus K."/>
            <person name="Fitch D.H."/>
            <person name="Piano F."/>
        </authorList>
    </citation>
    <scope>NUCLEOTIDE SEQUENCE [LARGE SCALE GENOMIC DNA]</scope>
    <source>
        <strain evidence="8">PF1309</strain>
    </source>
</reference>
<dbReference type="STRING" id="2018661.A0A2A2LP22"/>
<keyword evidence="5" id="KW-1133">Transmembrane helix</keyword>
<dbReference type="OrthoDB" id="285418at2759"/>
<dbReference type="SMART" id="SM00195">
    <property type="entry name" value="DSPc"/>
    <property type="match status" value="1"/>
</dbReference>
<dbReference type="Proteomes" id="UP000218231">
    <property type="component" value="Unassembled WGS sequence"/>
</dbReference>
<dbReference type="GO" id="GO:0005737">
    <property type="term" value="C:cytoplasm"/>
    <property type="evidence" value="ECO:0007669"/>
    <property type="project" value="TreeGrafter"/>
</dbReference>
<evidence type="ECO:0000256" key="3">
    <source>
        <dbReference type="ARBA" id="ARBA00022912"/>
    </source>
</evidence>
<gene>
    <name evidence="8" type="ORF">WR25_20250</name>
</gene>
<dbReference type="InterPro" id="IPR000340">
    <property type="entry name" value="Dual-sp_phosphatase_cat-dom"/>
</dbReference>
<evidence type="ECO:0000256" key="4">
    <source>
        <dbReference type="SAM" id="MobiDB-lite"/>
    </source>
</evidence>
<dbReference type="Gene3D" id="3.90.190.10">
    <property type="entry name" value="Protein tyrosine phosphatase superfamily"/>
    <property type="match status" value="1"/>
</dbReference>
<dbReference type="PROSITE" id="PS50054">
    <property type="entry name" value="TYR_PHOSPHATASE_DUAL"/>
    <property type="match status" value="1"/>
</dbReference>
<evidence type="ECO:0000259" key="6">
    <source>
        <dbReference type="PROSITE" id="PS50054"/>
    </source>
</evidence>
<dbReference type="InterPro" id="IPR052103">
    <property type="entry name" value="Dual_spec_Phospatases"/>
</dbReference>
<dbReference type="SUPFAM" id="SSF52799">
    <property type="entry name" value="(Phosphotyrosine protein) phosphatases II"/>
    <property type="match status" value="1"/>
</dbReference>
<dbReference type="Pfam" id="PF00782">
    <property type="entry name" value="DSPc"/>
    <property type="match status" value="1"/>
</dbReference>
<evidence type="ECO:0000256" key="1">
    <source>
        <dbReference type="ARBA" id="ARBA00008601"/>
    </source>
</evidence>
<evidence type="ECO:0000256" key="5">
    <source>
        <dbReference type="SAM" id="Phobius"/>
    </source>
</evidence>
<name>A0A2A2LP22_9BILA</name>
<feature type="domain" description="Tyrosine specific protein phosphatases" evidence="7">
    <location>
        <begin position="71"/>
        <end position="129"/>
    </location>
</feature>